<evidence type="ECO:0000256" key="6">
    <source>
        <dbReference type="ARBA" id="ARBA00023004"/>
    </source>
</evidence>
<feature type="disulfide bond" evidence="12">
    <location>
        <begin position="109"/>
        <end position="116"/>
    </location>
</feature>
<comment type="cofactor">
    <cofactor evidence="10 13">
        <name>Ca(2+)</name>
        <dbReference type="ChEBI" id="CHEBI:29108"/>
    </cofactor>
    <text evidence="10 13">Binds 2 calcium ions per subunit.</text>
</comment>
<dbReference type="InterPro" id="IPR010255">
    <property type="entry name" value="Haem_peroxidase_sf"/>
</dbReference>
<evidence type="ECO:0000256" key="9">
    <source>
        <dbReference type="PIRSR" id="PIRSR600823-2"/>
    </source>
</evidence>
<keyword evidence="13" id="KW-0732">Signal</keyword>
<feature type="binding site" evidence="10">
    <location>
        <position position="289"/>
    </location>
    <ligand>
        <name>Ca(2+)</name>
        <dbReference type="ChEBI" id="CHEBI:29108"/>
        <label>2</label>
    </ligand>
</feature>
<proteinExistence type="inferred from homology"/>
<feature type="binding site" evidence="10">
    <location>
        <position position="292"/>
    </location>
    <ligand>
        <name>Ca(2+)</name>
        <dbReference type="ChEBI" id="CHEBI:29108"/>
        <label>2</label>
    </ligand>
</feature>
<evidence type="ECO:0000256" key="7">
    <source>
        <dbReference type="ARBA" id="ARBA00023157"/>
    </source>
</evidence>
<dbReference type="FunFam" id="1.10.420.10:FF:000001">
    <property type="entry name" value="Peroxidase"/>
    <property type="match status" value="1"/>
</dbReference>
<evidence type="ECO:0000256" key="2">
    <source>
        <dbReference type="ARBA" id="ARBA00022559"/>
    </source>
</evidence>
<dbReference type="EC" id="1.11.1.7" evidence="13"/>
<dbReference type="OMA" id="RLYKICP"/>
<feature type="binding site" description="axial binding residue" evidence="10">
    <location>
        <position position="236"/>
    </location>
    <ligand>
        <name>heme b</name>
        <dbReference type="ChEBI" id="CHEBI:60344"/>
    </ligand>
    <ligandPart>
        <name>Fe</name>
        <dbReference type="ChEBI" id="CHEBI:18248"/>
    </ligandPart>
</feature>
<dbReference type="GO" id="GO:0020037">
    <property type="term" value="F:heme binding"/>
    <property type="evidence" value="ECO:0007669"/>
    <property type="project" value="UniProtKB-UniRule"/>
</dbReference>
<dbReference type="Gene3D" id="1.10.520.10">
    <property type="match status" value="1"/>
</dbReference>
<dbReference type="GO" id="GO:0006979">
    <property type="term" value="P:response to oxidative stress"/>
    <property type="evidence" value="ECO:0007669"/>
    <property type="project" value="UniProtKB-UniRule"/>
</dbReference>
<evidence type="ECO:0000256" key="11">
    <source>
        <dbReference type="PIRSR" id="PIRSR600823-4"/>
    </source>
</evidence>
<evidence type="ECO:0000256" key="3">
    <source>
        <dbReference type="ARBA" id="ARBA00022617"/>
    </source>
</evidence>
<dbReference type="PROSITE" id="PS00436">
    <property type="entry name" value="PEROXIDASE_2"/>
    <property type="match status" value="1"/>
</dbReference>
<dbReference type="Pfam" id="PF00141">
    <property type="entry name" value="peroxidase"/>
    <property type="match status" value="1"/>
</dbReference>
<evidence type="ECO:0000256" key="4">
    <source>
        <dbReference type="ARBA" id="ARBA00022723"/>
    </source>
</evidence>
<comment type="cofactor">
    <cofactor evidence="10 13">
        <name>heme b</name>
        <dbReference type="ChEBI" id="CHEBI:60344"/>
    </cofactor>
    <text evidence="10 13">Binds 1 heme b (iron(II)-protoporphyrin IX) group per subunit.</text>
</comment>
<feature type="binding site" evidence="10">
    <location>
        <position position="115"/>
    </location>
    <ligand>
        <name>Ca(2+)</name>
        <dbReference type="ChEBI" id="CHEBI:29108"/>
        <label>1</label>
    </ligand>
</feature>
<dbReference type="PRINTS" id="PR00461">
    <property type="entry name" value="PLPEROXIDASE"/>
</dbReference>
<feature type="site" description="Transition state stabilizer" evidence="11">
    <location>
        <position position="103"/>
    </location>
</feature>
<dbReference type="GO" id="GO:0140825">
    <property type="term" value="F:lactoperoxidase activity"/>
    <property type="evidence" value="ECO:0007669"/>
    <property type="project" value="UniProtKB-EC"/>
</dbReference>
<organism evidence="15 16">
    <name type="scientific">Chara braunii</name>
    <name type="common">Braun's stonewort</name>
    <dbReference type="NCBI Taxonomy" id="69332"/>
    <lineage>
        <taxon>Eukaryota</taxon>
        <taxon>Viridiplantae</taxon>
        <taxon>Streptophyta</taxon>
        <taxon>Charophyceae</taxon>
        <taxon>Charales</taxon>
        <taxon>Characeae</taxon>
        <taxon>Chara</taxon>
    </lineage>
</organism>
<comment type="similarity">
    <text evidence="13">Belongs to the peroxidase family. Classical plant (class III) peroxidase subfamily.</text>
</comment>
<dbReference type="GO" id="GO:0046872">
    <property type="term" value="F:metal ion binding"/>
    <property type="evidence" value="ECO:0007669"/>
    <property type="project" value="UniProtKB-UniRule"/>
</dbReference>
<reference evidence="15 16" key="1">
    <citation type="journal article" date="2018" name="Cell">
        <title>The Chara Genome: Secondary Complexity and Implications for Plant Terrestrialization.</title>
        <authorList>
            <person name="Nishiyama T."/>
            <person name="Sakayama H."/>
            <person name="Vries J.D."/>
            <person name="Buschmann H."/>
            <person name="Saint-Marcoux D."/>
            <person name="Ullrich K.K."/>
            <person name="Haas F.B."/>
            <person name="Vanderstraeten L."/>
            <person name="Becker D."/>
            <person name="Lang D."/>
            <person name="Vosolsobe S."/>
            <person name="Rombauts S."/>
            <person name="Wilhelmsson P.K.I."/>
            <person name="Janitza P."/>
            <person name="Kern R."/>
            <person name="Heyl A."/>
            <person name="Rumpler F."/>
            <person name="Villalobos L.I.A.C."/>
            <person name="Clay J.M."/>
            <person name="Skokan R."/>
            <person name="Toyoda A."/>
            <person name="Suzuki Y."/>
            <person name="Kagoshima H."/>
            <person name="Schijlen E."/>
            <person name="Tajeshwar N."/>
            <person name="Catarino B."/>
            <person name="Hetherington A.J."/>
            <person name="Saltykova A."/>
            <person name="Bonnot C."/>
            <person name="Breuninger H."/>
            <person name="Symeonidi A."/>
            <person name="Radhakrishnan G.V."/>
            <person name="Van Nieuwerburgh F."/>
            <person name="Deforce D."/>
            <person name="Chang C."/>
            <person name="Karol K.G."/>
            <person name="Hedrich R."/>
            <person name="Ulvskov P."/>
            <person name="Glockner G."/>
            <person name="Delwiche C.F."/>
            <person name="Petrasek J."/>
            <person name="Van de Peer Y."/>
            <person name="Friml J."/>
            <person name="Beilby M."/>
            <person name="Dolan L."/>
            <person name="Kohara Y."/>
            <person name="Sugano S."/>
            <person name="Fujiyama A."/>
            <person name="Delaux P.-M."/>
            <person name="Quint M."/>
            <person name="TheiBen G."/>
            <person name="Hagemann M."/>
            <person name="Harholt J."/>
            <person name="Dunand C."/>
            <person name="Zachgo S."/>
            <person name="Langdale J."/>
            <person name="Maumus F."/>
            <person name="Straeten D.V.D."/>
            <person name="Gould S.B."/>
            <person name="Rensing S.A."/>
        </authorList>
    </citation>
    <scope>NUCLEOTIDE SEQUENCE [LARGE SCALE GENOMIC DNA]</scope>
    <source>
        <strain evidence="15 16">S276</strain>
    </source>
</reference>
<dbReference type="InterPro" id="IPR002016">
    <property type="entry name" value="Haem_peroxidase"/>
</dbReference>
<comment type="catalytic activity">
    <reaction evidence="1 13">
        <text>2 a phenolic donor + H2O2 = 2 a phenolic radical donor + 2 H2O</text>
        <dbReference type="Rhea" id="RHEA:56136"/>
        <dbReference type="ChEBI" id="CHEBI:15377"/>
        <dbReference type="ChEBI" id="CHEBI:16240"/>
        <dbReference type="ChEBI" id="CHEBI:139520"/>
        <dbReference type="ChEBI" id="CHEBI:139521"/>
        <dbReference type="EC" id="1.11.1.7"/>
    </reaction>
</comment>
<comment type="subcellular location">
    <subcellularLocation>
        <location evidence="13">Secreted</location>
    </subcellularLocation>
</comment>
<evidence type="ECO:0000256" key="10">
    <source>
        <dbReference type="PIRSR" id="PIRSR600823-3"/>
    </source>
</evidence>
<keyword evidence="7 12" id="KW-1015">Disulfide bond</keyword>
<dbReference type="GO" id="GO:0042744">
    <property type="term" value="P:hydrogen peroxide catabolic process"/>
    <property type="evidence" value="ECO:0007669"/>
    <property type="project" value="UniProtKB-KW"/>
</dbReference>
<protein>
    <recommendedName>
        <fullName evidence="13">Peroxidase</fullName>
        <ecNumber evidence="13">1.11.1.7</ecNumber>
    </recommendedName>
</protein>
<evidence type="ECO:0000256" key="8">
    <source>
        <dbReference type="PIRSR" id="PIRSR600823-1"/>
    </source>
</evidence>
<dbReference type="STRING" id="69332.A0A388M088"/>
<dbReference type="AlphaFoldDB" id="A0A388M088"/>
<feature type="active site" description="Proton acceptor" evidence="8">
    <location>
        <position position="107"/>
    </location>
</feature>
<keyword evidence="4 10" id="KW-0479">Metal-binding</keyword>
<dbReference type="PROSITE" id="PS50873">
    <property type="entry name" value="PEROXIDASE_4"/>
    <property type="match status" value="1"/>
</dbReference>
<comment type="function">
    <text evidence="13">Removal of H(2)O(2), oxidation of toxic reductants, biosynthesis and degradation of lignin, suberization, auxin catabolism, response to environmental stresses such as wounding, pathogen attack and oxidative stress.</text>
</comment>
<dbReference type="InterPro" id="IPR019794">
    <property type="entry name" value="Peroxidases_AS"/>
</dbReference>
<dbReference type="Gene3D" id="1.10.420.10">
    <property type="entry name" value="Peroxidase, domain 2"/>
    <property type="match status" value="1"/>
</dbReference>
<dbReference type="EMBL" id="BFEA01000642">
    <property type="protein sequence ID" value="GBG87978.1"/>
    <property type="molecule type" value="Genomic_DNA"/>
</dbReference>
<gene>
    <name evidence="15" type="primary">Prx04</name>
    <name evidence="15" type="ORF">CBR_g46347</name>
</gene>
<evidence type="ECO:0000313" key="15">
    <source>
        <dbReference type="EMBL" id="GBG87978.1"/>
    </source>
</evidence>
<feature type="domain" description="Plant heme peroxidase family profile" evidence="14">
    <location>
        <begin position="65"/>
        <end position="353"/>
    </location>
</feature>
<evidence type="ECO:0000313" key="16">
    <source>
        <dbReference type="Proteomes" id="UP000265515"/>
    </source>
</evidence>
<evidence type="ECO:0000256" key="12">
    <source>
        <dbReference type="PIRSR" id="PIRSR600823-5"/>
    </source>
</evidence>
<dbReference type="Gramene" id="GBG87978">
    <property type="protein sequence ID" value="GBG87978"/>
    <property type="gene ID" value="CBR_g46347"/>
</dbReference>
<evidence type="ECO:0000259" key="14">
    <source>
        <dbReference type="PROSITE" id="PS50873"/>
    </source>
</evidence>
<feature type="disulfide bond" evidence="12">
    <location>
        <begin position="243"/>
        <end position="279"/>
    </location>
</feature>
<keyword evidence="2 13" id="KW-0575">Peroxidase</keyword>
<feature type="signal peptide" evidence="13">
    <location>
        <begin position="1"/>
        <end position="36"/>
    </location>
</feature>
<dbReference type="InterPro" id="IPR000823">
    <property type="entry name" value="Peroxidase_pln"/>
</dbReference>
<keyword evidence="3 13" id="KW-0349">Heme</keyword>
<dbReference type="PRINTS" id="PR00458">
    <property type="entry name" value="PEROXIDASE"/>
</dbReference>
<feature type="binding site" evidence="10">
    <location>
        <position position="297"/>
    </location>
    <ligand>
        <name>Ca(2+)</name>
        <dbReference type="ChEBI" id="CHEBI:29108"/>
        <label>2</label>
    </ligand>
</feature>
<comment type="caution">
    <text evidence="15">The sequence shown here is derived from an EMBL/GenBank/DDBJ whole genome shotgun (WGS) entry which is preliminary data.</text>
</comment>
<evidence type="ECO:0000256" key="13">
    <source>
        <dbReference type="RuleBase" id="RU362060"/>
    </source>
</evidence>
<feature type="binding site" evidence="9">
    <location>
        <position position="205"/>
    </location>
    <ligand>
        <name>substrate</name>
    </ligand>
</feature>
<accession>A0A388M088</accession>
<evidence type="ECO:0000256" key="5">
    <source>
        <dbReference type="ARBA" id="ARBA00023002"/>
    </source>
</evidence>
<keyword evidence="6 10" id="KW-0408">Iron</keyword>
<keyword evidence="13" id="KW-0376">Hydrogen peroxide</keyword>
<evidence type="ECO:0000256" key="1">
    <source>
        <dbReference type="ARBA" id="ARBA00000189"/>
    </source>
</evidence>
<dbReference type="Proteomes" id="UP000265515">
    <property type="component" value="Unassembled WGS sequence"/>
</dbReference>
<sequence>MDHRWSSVRGAPGGGRARFMLFVCLLCCLCFRSAVGQATVVVVQSGGSSHRPPPPVCASSPTQGVIDPTLYHPHDAACLMKSIKKYSYQEFLKDRPMAASLLRLSFHDCLTKGGGCDASILKPGEITDPNNINEGLRITVPVITRIRQRAAEECGVYPTMADAIARAGAAAIAFSGLADPTTAGFLLGRRDIADNQPGDDARTLPDALEPLDNILTKLTGFGLSLREVTVFSLGGHSVGKSACSHFNFRLNNGSTPGGCQKPVDPTLDPALACKLAKVCGDPNADVKFDFGTPFSLDNNYFKLLLKHQALLRTDQAFATHSGTASFVREYANGPKRFAKDFLKAFVKVELVSINGPTTAPPKKYYY</sequence>
<dbReference type="PANTHER" id="PTHR31517">
    <property type="match status" value="1"/>
</dbReference>
<feature type="chain" id="PRO_5017103083" description="Peroxidase" evidence="13">
    <location>
        <begin position="37"/>
        <end position="366"/>
    </location>
</feature>
<keyword evidence="13" id="KW-0964">Secreted</keyword>
<feature type="binding site" evidence="10">
    <location>
        <position position="108"/>
    </location>
    <ligand>
        <name>Ca(2+)</name>
        <dbReference type="ChEBI" id="CHEBI:29108"/>
        <label>1</label>
    </ligand>
</feature>
<name>A0A388M088_CHABU</name>
<feature type="binding site" evidence="10">
    <location>
        <position position="117"/>
    </location>
    <ligand>
        <name>Ca(2+)</name>
        <dbReference type="ChEBI" id="CHEBI:29108"/>
        <label>1</label>
    </ligand>
</feature>
<feature type="binding site" evidence="10">
    <location>
        <position position="119"/>
    </location>
    <ligand>
        <name>Ca(2+)</name>
        <dbReference type="ChEBI" id="CHEBI:29108"/>
        <label>1</label>
    </ligand>
</feature>
<dbReference type="PANTHER" id="PTHR31517:SF48">
    <property type="entry name" value="PEROXIDASE 16-RELATED"/>
    <property type="match status" value="1"/>
</dbReference>
<dbReference type="OrthoDB" id="2113341at2759"/>
<keyword evidence="16" id="KW-1185">Reference proteome</keyword>
<keyword evidence="10 13" id="KW-0106">Calcium</keyword>
<keyword evidence="5 13" id="KW-0560">Oxidoreductase</keyword>
<dbReference type="SUPFAM" id="SSF48113">
    <property type="entry name" value="Heme-dependent peroxidases"/>
    <property type="match status" value="1"/>
</dbReference>
<dbReference type="GO" id="GO:0005576">
    <property type="term" value="C:extracellular region"/>
    <property type="evidence" value="ECO:0007669"/>
    <property type="project" value="UniProtKB-SubCell"/>
</dbReference>